<feature type="region of interest" description="Disordered" evidence="1">
    <location>
        <begin position="32"/>
        <end position="133"/>
    </location>
</feature>
<dbReference type="Proteomes" id="UP000658127">
    <property type="component" value="Unassembled WGS sequence"/>
</dbReference>
<dbReference type="EMBL" id="BMNE01000001">
    <property type="protein sequence ID" value="GGN70377.1"/>
    <property type="molecule type" value="Genomic_DNA"/>
</dbReference>
<gene>
    <name evidence="2" type="ORF">GCM10011610_09520</name>
</gene>
<proteinExistence type="predicted"/>
<feature type="region of interest" description="Disordered" evidence="1">
    <location>
        <begin position="1"/>
        <end position="20"/>
    </location>
</feature>
<feature type="compositionally biased region" description="Pro residues" evidence="1">
    <location>
        <begin position="122"/>
        <end position="133"/>
    </location>
</feature>
<feature type="compositionally biased region" description="Low complexity" evidence="1">
    <location>
        <begin position="64"/>
        <end position="78"/>
    </location>
</feature>
<comment type="caution">
    <text evidence="2">The sequence shown here is derived from an EMBL/GenBank/DDBJ whole genome shotgun (WGS) entry which is preliminary data.</text>
</comment>
<organism evidence="2 3">
    <name type="scientific">Nocardia rhizosphaerihabitans</name>
    <dbReference type="NCBI Taxonomy" id="1691570"/>
    <lineage>
        <taxon>Bacteria</taxon>
        <taxon>Bacillati</taxon>
        <taxon>Actinomycetota</taxon>
        <taxon>Actinomycetes</taxon>
        <taxon>Mycobacteriales</taxon>
        <taxon>Nocardiaceae</taxon>
        <taxon>Nocardia</taxon>
    </lineage>
</organism>
<accession>A0ABQ2K588</accession>
<sequence length="133" mass="14141">MGGERPLNSSDRLVTNESIRTRREFGRVRAIRSARTRPDSPMVTIHPIPLRGSGMIMKSGGAGHDPAAPGVDAGPPGATKTPCRPASVVTMDDRRIRWRPDPSRESPTGGPAHAGSPRATVPRPPSTRPKTPA</sequence>
<evidence type="ECO:0000256" key="1">
    <source>
        <dbReference type="SAM" id="MobiDB-lite"/>
    </source>
</evidence>
<feature type="compositionally biased region" description="Basic and acidic residues" evidence="1">
    <location>
        <begin position="91"/>
        <end position="104"/>
    </location>
</feature>
<evidence type="ECO:0000313" key="2">
    <source>
        <dbReference type="EMBL" id="GGN70377.1"/>
    </source>
</evidence>
<name>A0ABQ2K588_9NOCA</name>
<feature type="compositionally biased region" description="Polar residues" evidence="1">
    <location>
        <begin position="7"/>
        <end position="18"/>
    </location>
</feature>
<keyword evidence="3" id="KW-1185">Reference proteome</keyword>
<protein>
    <submittedName>
        <fullName evidence="2">Uncharacterized protein</fullName>
    </submittedName>
</protein>
<reference evidence="3" key="1">
    <citation type="journal article" date="2019" name="Int. J. Syst. Evol. Microbiol.">
        <title>The Global Catalogue of Microorganisms (GCM) 10K type strain sequencing project: providing services to taxonomists for standard genome sequencing and annotation.</title>
        <authorList>
            <consortium name="The Broad Institute Genomics Platform"/>
            <consortium name="The Broad Institute Genome Sequencing Center for Infectious Disease"/>
            <person name="Wu L."/>
            <person name="Ma J."/>
        </authorList>
    </citation>
    <scope>NUCLEOTIDE SEQUENCE [LARGE SCALE GENOMIC DNA]</scope>
    <source>
        <strain evidence="3">CGMCC 4.7329</strain>
    </source>
</reference>
<evidence type="ECO:0000313" key="3">
    <source>
        <dbReference type="Proteomes" id="UP000658127"/>
    </source>
</evidence>